<keyword evidence="3" id="KW-1185">Reference proteome</keyword>
<sequence>MSDSPTDAENLGGDKTIPNDPNGLAAGHDPDGSHFNPEEDVDPEGDAAE</sequence>
<evidence type="ECO:0000313" key="3">
    <source>
        <dbReference type="Proteomes" id="UP001165580"/>
    </source>
</evidence>
<comment type="caution">
    <text evidence="2">The sequence shown here is derived from an EMBL/GenBank/DDBJ whole genome shotgun (WGS) entry which is preliminary data.</text>
</comment>
<gene>
    <name evidence="2" type="ORF">NVV95_12880</name>
</gene>
<feature type="region of interest" description="Disordered" evidence="1">
    <location>
        <begin position="1"/>
        <end position="49"/>
    </location>
</feature>
<proteinExistence type="predicted"/>
<accession>A0ABT2GJG9</accession>
<dbReference type="RefSeq" id="WP_259486930.1">
    <property type="nucleotide sequence ID" value="NZ_JANTEZ010000004.1"/>
</dbReference>
<organism evidence="2 3">
    <name type="scientific">Herbiconiux gentiana</name>
    <dbReference type="NCBI Taxonomy" id="2970912"/>
    <lineage>
        <taxon>Bacteria</taxon>
        <taxon>Bacillati</taxon>
        <taxon>Actinomycetota</taxon>
        <taxon>Actinomycetes</taxon>
        <taxon>Micrococcales</taxon>
        <taxon>Microbacteriaceae</taxon>
        <taxon>Herbiconiux</taxon>
    </lineage>
</organism>
<reference evidence="2" key="1">
    <citation type="submission" date="2022-08" db="EMBL/GenBank/DDBJ databases">
        <authorList>
            <person name="Deng Y."/>
            <person name="Han X.-F."/>
            <person name="Zhang Y.-Q."/>
        </authorList>
    </citation>
    <scope>NUCLEOTIDE SEQUENCE</scope>
    <source>
        <strain evidence="2">CPCC 205716</strain>
    </source>
</reference>
<evidence type="ECO:0000256" key="1">
    <source>
        <dbReference type="SAM" id="MobiDB-lite"/>
    </source>
</evidence>
<dbReference type="EMBL" id="JANTEZ010000004">
    <property type="protein sequence ID" value="MCS5715440.1"/>
    <property type="molecule type" value="Genomic_DNA"/>
</dbReference>
<feature type="compositionally biased region" description="Acidic residues" evidence="1">
    <location>
        <begin position="38"/>
        <end position="49"/>
    </location>
</feature>
<dbReference type="Proteomes" id="UP001165580">
    <property type="component" value="Unassembled WGS sequence"/>
</dbReference>
<evidence type="ECO:0000313" key="2">
    <source>
        <dbReference type="EMBL" id="MCS5715440.1"/>
    </source>
</evidence>
<protein>
    <submittedName>
        <fullName evidence="2">Uncharacterized protein</fullName>
    </submittedName>
</protein>
<name>A0ABT2GJG9_9MICO</name>